<evidence type="ECO:0000313" key="2">
    <source>
        <dbReference type="Proteomes" id="UP000703269"/>
    </source>
</evidence>
<evidence type="ECO:0008006" key="3">
    <source>
        <dbReference type="Google" id="ProtNLM"/>
    </source>
</evidence>
<reference evidence="1 2" key="1">
    <citation type="submission" date="2021-08" db="EMBL/GenBank/DDBJ databases">
        <title>Draft Genome Sequence of Phanerochaete sordida strain YK-624.</title>
        <authorList>
            <person name="Mori T."/>
            <person name="Dohra H."/>
            <person name="Suzuki T."/>
            <person name="Kawagishi H."/>
            <person name="Hirai H."/>
        </authorList>
    </citation>
    <scope>NUCLEOTIDE SEQUENCE [LARGE SCALE GENOMIC DNA]</scope>
    <source>
        <strain evidence="1 2">YK-624</strain>
    </source>
</reference>
<evidence type="ECO:0000313" key="1">
    <source>
        <dbReference type="EMBL" id="GJE89052.1"/>
    </source>
</evidence>
<name>A0A9P3LCN4_9APHY</name>
<dbReference type="AlphaFoldDB" id="A0A9P3LCN4"/>
<dbReference type="EMBL" id="BPQB01000011">
    <property type="protein sequence ID" value="GJE89052.1"/>
    <property type="molecule type" value="Genomic_DNA"/>
</dbReference>
<gene>
    <name evidence="1" type="ORF">PsYK624_051420</name>
</gene>
<dbReference type="OrthoDB" id="26719at2759"/>
<sequence>MDCPILVWMLSYNRPMTQEEYDKCYRVIQTCVPHVQIPYAPQSHESIRQIVAQMLPLLMMRHRRIPRAKWKDNSNQNGKRWIEQETDNPMNPTHRLKAMIGYHLAYEDRLVGMVMTQGRQREVVNLGLGLKQLCTSSAETSIPVWAESQYHKLTPLEISFILPQEKPEVVLRRLCLILALKQAYIKAIGQPIGFDWSRLEFNLPGETARGDGYPLQGWEFRMWTSNIAVLHDNGEVEEQTYQCATAFFRGTAESKFIWQKDKKDLEGWVQYLNVDQLITVLPKLTD</sequence>
<protein>
    <recommendedName>
        <fullName evidence="3">4'-phosphopantetheinyl transferase domain-containing protein</fullName>
    </recommendedName>
</protein>
<keyword evidence="2" id="KW-1185">Reference proteome</keyword>
<accession>A0A9P3LCN4</accession>
<organism evidence="1 2">
    <name type="scientific">Phanerochaete sordida</name>
    <dbReference type="NCBI Taxonomy" id="48140"/>
    <lineage>
        <taxon>Eukaryota</taxon>
        <taxon>Fungi</taxon>
        <taxon>Dikarya</taxon>
        <taxon>Basidiomycota</taxon>
        <taxon>Agaricomycotina</taxon>
        <taxon>Agaricomycetes</taxon>
        <taxon>Polyporales</taxon>
        <taxon>Phanerochaetaceae</taxon>
        <taxon>Phanerochaete</taxon>
    </lineage>
</organism>
<comment type="caution">
    <text evidence="1">The sequence shown here is derived from an EMBL/GenBank/DDBJ whole genome shotgun (WGS) entry which is preliminary data.</text>
</comment>
<dbReference type="InterPro" id="IPR037143">
    <property type="entry name" value="4-PPantetheinyl_Trfase_dom_sf"/>
</dbReference>
<dbReference type="GO" id="GO:0000287">
    <property type="term" value="F:magnesium ion binding"/>
    <property type="evidence" value="ECO:0007669"/>
    <property type="project" value="InterPro"/>
</dbReference>
<proteinExistence type="predicted"/>
<dbReference type="Proteomes" id="UP000703269">
    <property type="component" value="Unassembled WGS sequence"/>
</dbReference>
<dbReference type="GO" id="GO:0008897">
    <property type="term" value="F:holo-[acyl-carrier-protein] synthase activity"/>
    <property type="evidence" value="ECO:0007669"/>
    <property type="project" value="InterPro"/>
</dbReference>
<dbReference type="Gene3D" id="3.90.470.20">
    <property type="entry name" value="4'-phosphopantetheinyl transferase domain"/>
    <property type="match status" value="1"/>
</dbReference>
<dbReference type="SUPFAM" id="SSF56214">
    <property type="entry name" value="4'-phosphopantetheinyl transferase"/>
    <property type="match status" value="1"/>
</dbReference>